<accession>A0A975J3J1</accession>
<dbReference type="GO" id="GO:0009252">
    <property type="term" value="P:peptidoglycan biosynthetic process"/>
    <property type="evidence" value="ECO:0007669"/>
    <property type="project" value="UniProtKB-KW"/>
</dbReference>
<reference evidence="9" key="1">
    <citation type="submission" date="2021-04" db="EMBL/GenBank/DDBJ databases">
        <title>Luteolibacter sp. 32A isolated from the skin of an Anderson's salamander (Ambystoma andersonii).</title>
        <authorList>
            <person name="Spergser J."/>
            <person name="Busse H.-J."/>
        </authorList>
    </citation>
    <scope>NUCLEOTIDE SEQUENCE</scope>
    <source>
        <strain evidence="9">32A</strain>
    </source>
</reference>
<keyword evidence="3" id="KW-0808">Transferase</keyword>
<evidence type="ECO:0000256" key="5">
    <source>
        <dbReference type="ARBA" id="ARBA00022984"/>
    </source>
</evidence>
<dbReference type="CDD" id="cd16913">
    <property type="entry name" value="YkuD_like"/>
    <property type="match status" value="1"/>
</dbReference>
<gene>
    <name evidence="9" type="ORF">KBB96_06690</name>
</gene>
<dbReference type="GO" id="GO:0008360">
    <property type="term" value="P:regulation of cell shape"/>
    <property type="evidence" value="ECO:0007669"/>
    <property type="project" value="UniProtKB-UniRule"/>
</dbReference>
<organism evidence="9 10">
    <name type="scientific">Luteolibacter ambystomatis</name>
    <dbReference type="NCBI Taxonomy" id="2824561"/>
    <lineage>
        <taxon>Bacteria</taxon>
        <taxon>Pseudomonadati</taxon>
        <taxon>Verrucomicrobiota</taxon>
        <taxon>Verrucomicrobiia</taxon>
        <taxon>Verrucomicrobiales</taxon>
        <taxon>Verrucomicrobiaceae</taxon>
        <taxon>Luteolibacter</taxon>
    </lineage>
</organism>
<dbReference type="InterPro" id="IPR038063">
    <property type="entry name" value="Transpep_catalytic_dom"/>
</dbReference>
<evidence type="ECO:0000256" key="6">
    <source>
        <dbReference type="ARBA" id="ARBA00023316"/>
    </source>
</evidence>
<evidence type="ECO:0000313" key="9">
    <source>
        <dbReference type="EMBL" id="QUE53286.1"/>
    </source>
</evidence>
<keyword evidence="10" id="KW-1185">Reference proteome</keyword>
<dbReference type="GO" id="GO:0071555">
    <property type="term" value="P:cell wall organization"/>
    <property type="evidence" value="ECO:0007669"/>
    <property type="project" value="UniProtKB-UniRule"/>
</dbReference>
<feature type="active site" description="Proton donor/acceptor" evidence="7">
    <location>
        <position position="109"/>
    </location>
</feature>
<proteinExistence type="inferred from homology"/>
<feature type="active site" description="Nucleophile" evidence="7">
    <location>
        <position position="117"/>
    </location>
</feature>
<dbReference type="SUPFAM" id="SSF141523">
    <property type="entry name" value="L,D-transpeptidase catalytic domain-like"/>
    <property type="match status" value="1"/>
</dbReference>
<comment type="similarity">
    <text evidence="2">Belongs to the YkuD family.</text>
</comment>
<dbReference type="GO" id="GO:0004180">
    <property type="term" value="F:carboxypeptidase activity"/>
    <property type="evidence" value="ECO:0007669"/>
    <property type="project" value="UniProtKB-ARBA"/>
</dbReference>
<dbReference type="KEGG" id="lamb:KBB96_06690"/>
<feature type="domain" description="L,D-TPase catalytic" evidence="8">
    <location>
        <begin position="16"/>
        <end position="145"/>
    </location>
</feature>
<evidence type="ECO:0000256" key="7">
    <source>
        <dbReference type="PROSITE-ProRule" id="PRU01373"/>
    </source>
</evidence>
<evidence type="ECO:0000256" key="4">
    <source>
        <dbReference type="ARBA" id="ARBA00022960"/>
    </source>
</evidence>
<keyword evidence="5 7" id="KW-0573">Peptidoglycan synthesis</keyword>
<name>A0A975J3J1_9BACT</name>
<evidence type="ECO:0000313" key="10">
    <source>
        <dbReference type="Proteomes" id="UP000676169"/>
    </source>
</evidence>
<dbReference type="PROSITE" id="PS52029">
    <property type="entry name" value="LD_TPASE"/>
    <property type="match status" value="1"/>
</dbReference>
<dbReference type="AlphaFoldDB" id="A0A975J3J1"/>
<evidence type="ECO:0000256" key="1">
    <source>
        <dbReference type="ARBA" id="ARBA00004752"/>
    </source>
</evidence>
<comment type="pathway">
    <text evidence="1 7">Cell wall biogenesis; peptidoglycan biosynthesis.</text>
</comment>
<sequence>MKKALAAKGLHLGDPVFIRVFKEERTLELWVRRRDTRKYDLFRSWPVAAMSGVLGPKLQEGDAQAPEGFYFVPPERMKPDSQFHLAFNIGYPNAYDLAHDRTGTFLMVHGNEVSIGCFAMTDPAIEEIYTLCAAALDRGQPFFRVHCFPFRMTSARMAAAVGDPWEDFWKNLKEGYDRFEADRVPPDVMVEGKRYVIRSGNE</sequence>
<evidence type="ECO:0000256" key="2">
    <source>
        <dbReference type="ARBA" id="ARBA00005992"/>
    </source>
</evidence>
<evidence type="ECO:0000256" key="3">
    <source>
        <dbReference type="ARBA" id="ARBA00022679"/>
    </source>
</evidence>
<dbReference type="Proteomes" id="UP000676169">
    <property type="component" value="Chromosome"/>
</dbReference>
<keyword evidence="4 7" id="KW-0133">Cell shape</keyword>
<dbReference type="EMBL" id="CP073100">
    <property type="protein sequence ID" value="QUE53286.1"/>
    <property type="molecule type" value="Genomic_DNA"/>
</dbReference>
<evidence type="ECO:0000259" key="8">
    <source>
        <dbReference type="PROSITE" id="PS52029"/>
    </source>
</evidence>
<dbReference type="PANTHER" id="PTHR36699:SF1">
    <property type="entry name" value="L,D-TRANSPEPTIDASE YAFK-RELATED"/>
    <property type="match status" value="1"/>
</dbReference>
<dbReference type="InterPro" id="IPR005490">
    <property type="entry name" value="LD_TPept_cat_dom"/>
</dbReference>
<keyword evidence="6 7" id="KW-0961">Cell wall biogenesis/degradation</keyword>
<dbReference type="Pfam" id="PF03734">
    <property type="entry name" value="YkuD"/>
    <property type="match status" value="1"/>
</dbReference>
<dbReference type="GO" id="GO:0016740">
    <property type="term" value="F:transferase activity"/>
    <property type="evidence" value="ECO:0007669"/>
    <property type="project" value="UniProtKB-KW"/>
</dbReference>
<dbReference type="PANTHER" id="PTHR36699">
    <property type="entry name" value="LD-TRANSPEPTIDASE"/>
    <property type="match status" value="1"/>
</dbReference>
<protein>
    <submittedName>
        <fullName evidence="9">Murein L,D-transpeptidase</fullName>
    </submittedName>
</protein>